<dbReference type="GO" id="GO:0016616">
    <property type="term" value="F:oxidoreductase activity, acting on the CH-OH group of donors, NAD or NADP as acceptor"/>
    <property type="evidence" value="ECO:0007669"/>
    <property type="project" value="UniProtKB-ARBA"/>
</dbReference>
<dbReference type="Proteomes" id="UP000807342">
    <property type="component" value="Unassembled WGS sequence"/>
</dbReference>
<evidence type="ECO:0000256" key="3">
    <source>
        <dbReference type="ARBA" id="ARBA00023002"/>
    </source>
</evidence>
<dbReference type="Gene3D" id="3.40.50.720">
    <property type="entry name" value="NAD(P)-binding Rossmann-like Domain"/>
    <property type="match status" value="1"/>
</dbReference>
<dbReference type="EMBL" id="MU151136">
    <property type="protein sequence ID" value="KAF9449250.1"/>
    <property type="molecule type" value="Genomic_DNA"/>
</dbReference>
<dbReference type="FunFam" id="3.40.50.720:FF:000084">
    <property type="entry name" value="Short-chain dehydrogenase reductase"/>
    <property type="match status" value="1"/>
</dbReference>
<sequence length="300" mass="31877">MSASTQPVLTSRDEIATRTIPPMVFSQADSPLTNPLTTPEGLTPVERAIRRFSVSGNAIVTGGAGHLGLAITQGLLEHGATGIAVFDLSSTITTAQPEIKKLQNEFPQAKIITLEVNVTDESALSKATQEVKTTLGSIDLLLCFAGVLANRNSVETSAAEWRKVLEINTTGSWLCAQAVARHMIEQGQGGAMLFVGSIAGHYVLPGTPLIPYSVSKAAVLHMAKGLAAEWTRYGIRVNSISPGYINTIMNAGTAHEPTKKLCAERNPMGRMGERDELIGAIILLCSRVAGRYINGQDIKG</sequence>
<keyword evidence="3" id="KW-0560">Oxidoreductase</keyword>
<dbReference type="PANTHER" id="PTHR43008">
    <property type="entry name" value="BENZIL REDUCTASE"/>
    <property type="match status" value="1"/>
</dbReference>
<dbReference type="Pfam" id="PF13561">
    <property type="entry name" value="adh_short_C2"/>
    <property type="match status" value="1"/>
</dbReference>
<accession>A0A9P5XEI5</accession>
<protein>
    <submittedName>
        <fullName evidence="4">NAD(P)-binding protein</fullName>
    </submittedName>
</protein>
<dbReference type="AlphaFoldDB" id="A0A9P5XEI5"/>
<name>A0A9P5XEI5_9AGAR</name>
<dbReference type="InterPro" id="IPR036291">
    <property type="entry name" value="NAD(P)-bd_dom_sf"/>
</dbReference>
<organism evidence="4 5">
    <name type="scientific">Macrolepiota fuliginosa MF-IS2</name>
    <dbReference type="NCBI Taxonomy" id="1400762"/>
    <lineage>
        <taxon>Eukaryota</taxon>
        <taxon>Fungi</taxon>
        <taxon>Dikarya</taxon>
        <taxon>Basidiomycota</taxon>
        <taxon>Agaricomycotina</taxon>
        <taxon>Agaricomycetes</taxon>
        <taxon>Agaricomycetidae</taxon>
        <taxon>Agaricales</taxon>
        <taxon>Agaricineae</taxon>
        <taxon>Agaricaceae</taxon>
        <taxon>Macrolepiota</taxon>
    </lineage>
</organism>
<comment type="similarity">
    <text evidence="1">Belongs to the short-chain dehydrogenases/reductases (SDR) family.</text>
</comment>
<comment type="caution">
    <text evidence="4">The sequence shown here is derived from an EMBL/GenBank/DDBJ whole genome shotgun (WGS) entry which is preliminary data.</text>
</comment>
<keyword evidence="2" id="KW-0521">NADP</keyword>
<gene>
    <name evidence="4" type="ORF">P691DRAFT_774793</name>
</gene>
<dbReference type="InterPro" id="IPR002347">
    <property type="entry name" value="SDR_fam"/>
</dbReference>
<evidence type="ECO:0000313" key="5">
    <source>
        <dbReference type="Proteomes" id="UP000807342"/>
    </source>
</evidence>
<evidence type="ECO:0000256" key="1">
    <source>
        <dbReference type="ARBA" id="ARBA00006484"/>
    </source>
</evidence>
<proteinExistence type="inferred from homology"/>
<evidence type="ECO:0000313" key="4">
    <source>
        <dbReference type="EMBL" id="KAF9449250.1"/>
    </source>
</evidence>
<dbReference type="GO" id="GO:0050664">
    <property type="term" value="F:oxidoreductase activity, acting on NAD(P)H, oxygen as acceptor"/>
    <property type="evidence" value="ECO:0007669"/>
    <property type="project" value="TreeGrafter"/>
</dbReference>
<dbReference type="PROSITE" id="PS00061">
    <property type="entry name" value="ADH_SHORT"/>
    <property type="match status" value="1"/>
</dbReference>
<dbReference type="PRINTS" id="PR00081">
    <property type="entry name" value="GDHRDH"/>
</dbReference>
<evidence type="ECO:0000256" key="2">
    <source>
        <dbReference type="ARBA" id="ARBA00022857"/>
    </source>
</evidence>
<dbReference type="SUPFAM" id="SSF51735">
    <property type="entry name" value="NAD(P)-binding Rossmann-fold domains"/>
    <property type="match status" value="1"/>
</dbReference>
<dbReference type="PRINTS" id="PR00080">
    <property type="entry name" value="SDRFAMILY"/>
</dbReference>
<dbReference type="PANTHER" id="PTHR43008:SF4">
    <property type="entry name" value="CHAIN DEHYDROGENASE, PUTATIVE (AFU_ORTHOLOGUE AFUA_4G08710)-RELATED"/>
    <property type="match status" value="1"/>
</dbReference>
<keyword evidence="5" id="KW-1185">Reference proteome</keyword>
<dbReference type="OrthoDB" id="1888931at2759"/>
<dbReference type="InterPro" id="IPR020904">
    <property type="entry name" value="Sc_DH/Rdtase_CS"/>
</dbReference>
<reference evidence="4" key="1">
    <citation type="submission" date="2020-11" db="EMBL/GenBank/DDBJ databases">
        <authorList>
            <consortium name="DOE Joint Genome Institute"/>
            <person name="Ahrendt S."/>
            <person name="Riley R."/>
            <person name="Andreopoulos W."/>
            <person name="Labutti K."/>
            <person name="Pangilinan J."/>
            <person name="Ruiz-Duenas F.J."/>
            <person name="Barrasa J.M."/>
            <person name="Sanchez-Garcia M."/>
            <person name="Camarero S."/>
            <person name="Miyauchi S."/>
            <person name="Serrano A."/>
            <person name="Linde D."/>
            <person name="Babiker R."/>
            <person name="Drula E."/>
            <person name="Ayuso-Fernandez I."/>
            <person name="Pacheco R."/>
            <person name="Padilla G."/>
            <person name="Ferreira P."/>
            <person name="Barriuso J."/>
            <person name="Kellner H."/>
            <person name="Castanera R."/>
            <person name="Alfaro M."/>
            <person name="Ramirez L."/>
            <person name="Pisabarro A.G."/>
            <person name="Kuo A."/>
            <person name="Tritt A."/>
            <person name="Lipzen A."/>
            <person name="He G."/>
            <person name="Yan M."/>
            <person name="Ng V."/>
            <person name="Cullen D."/>
            <person name="Martin F."/>
            <person name="Rosso M.-N."/>
            <person name="Henrissat B."/>
            <person name="Hibbett D."/>
            <person name="Martinez A.T."/>
            <person name="Grigoriev I.V."/>
        </authorList>
    </citation>
    <scope>NUCLEOTIDE SEQUENCE</scope>
    <source>
        <strain evidence="4">MF-IS2</strain>
    </source>
</reference>